<evidence type="ECO:0000313" key="2">
    <source>
        <dbReference type="EMBL" id="GGD51190.1"/>
    </source>
</evidence>
<protein>
    <recommendedName>
        <fullName evidence="1">NAD(P)-binding domain-containing protein</fullName>
    </recommendedName>
</protein>
<proteinExistence type="predicted"/>
<dbReference type="PANTHER" id="PTHR15020:SF50">
    <property type="entry name" value="UPF0659 PROTEIN YMR090W"/>
    <property type="match status" value="1"/>
</dbReference>
<organism evidence="2 3">
    <name type="scientific">Croceicoccus pelagius</name>
    <dbReference type="NCBI Taxonomy" id="1703341"/>
    <lineage>
        <taxon>Bacteria</taxon>
        <taxon>Pseudomonadati</taxon>
        <taxon>Pseudomonadota</taxon>
        <taxon>Alphaproteobacteria</taxon>
        <taxon>Sphingomonadales</taxon>
        <taxon>Erythrobacteraceae</taxon>
        <taxon>Croceicoccus</taxon>
    </lineage>
</organism>
<dbReference type="Gene3D" id="3.40.50.720">
    <property type="entry name" value="NAD(P)-binding Rossmann-like Domain"/>
    <property type="match status" value="1"/>
</dbReference>
<accession>A0A917DLZ0</accession>
<evidence type="ECO:0000313" key="3">
    <source>
        <dbReference type="Proteomes" id="UP000598997"/>
    </source>
</evidence>
<dbReference type="Pfam" id="PF13460">
    <property type="entry name" value="NAD_binding_10"/>
    <property type="match status" value="1"/>
</dbReference>
<dbReference type="SUPFAM" id="SSF51735">
    <property type="entry name" value="NAD(P)-binding Rossmann-fold domains"/>
    <property type="match status" value="1"/>
</dbReference>
<dbReference type="PANTHER" id="PTHR15020">
    <property type="entry name" value="FLAVIN REDUCTASE-RELATED"/>
    <property type="match status" value="1"/>
</dbReference>
<keyword evidence="3" id="KW-1185">Reference proteome</keyword>
<dbReference type="AlphaFoldDB" id="A0A917DLZ0"/>
<evidence type="ECO:0000259" key="1">
    <source>
        <dbReference type="Pfam" id="PF13460"/>
    </source>
</evidence>
<feature type="domain" description="NAD(P)-binding" evidence="1">
    <location>
        <begin position="16"/>
        <end position="205"/>
    </location>
</feature>
<reference evidence="2 3" key="1">
    <citation type="journal article" date="2014" name="Int. J. Syst. Evol. Microbiol.">
        <title>Complete genome sequence of Corynebacterium casei LMG S-19264T (=DSM 44701T), isolated from a smear-ripened cheese.</title>
        <authorList>
            <consortium name="US DOE Joint Genome Institute (JGI-PGF)"/>
            <person name="Walter F."/>
            <person name="Albersmeier A."/>
            <person name="Kalinowski J."/>
            <person name="Ruckert C."/>
        </authorList>
    </citation>
    <scope>NUCLEOTIDE SEQUENCE [LARGE SCALE GENOMIC DNA]</scope>
    <source>
        <strain evidence="2 3">CGMCC 1.15358</strain>
    </source>
</reference>
<sequence>MEAEPVTDAAPLAVFGAGGKTGTEILRHAVRKGIAVRAFEHTLPEPSDRVDNVEYFQCDVLNDDFSSELEGCRAVISALGIGFSPSTTIDPPPLYTEGTRRLVEAMSTTGISQIVVISAAFVEPQPSVPAWFELTARPALHNILEQMRAMEDLLERAKGLKWTAARPGWLLDEPYTGEAVITDERLAEGCFRCRHADLAAAMLEFVCENTWVNAKPAIARPEADRFENVSALKAEFGID</sequence>
<comment type="caution">
    <text evidence="2">The sequence shown here is derived from an EMBL/GenBank/DDBJ whole genome shotgun (WGS) entry which is preliminary data.</text>
</comment>
<dbReference type="Proteomes" id="UP000598997">
    <property type="component" value="Unassembled WGS sequence"/>
</dbReference>
<name>A0A917DLZ0_9SPHN</name>
<gene>
    <name evidence="2" type="ORF">GCM10010989_26640</name>
</gene>
<dbReference type="InterPro" id="IPR036291">
    <property type="entry name" value="NAD(P)-bd_dom_sf"/>
</dbReference>
<dbReference type="InterPro" id="IPR016040">
    <property type="entry name" value="NAD(P)-bd_dom"/>
</dbReference>
<dbReference type="EMBL" id="BMIO01000009">
    <property type="protein sequence ID" value="GGD51190.1"/>
    <property type="molecule type" value="Genomic_DNA"/>
</dbReference>